<evidence type="ECO:0000256" key="1">
    <source>
        <dbReference type="SAM" id="MobiDB-lite"/>
    </source>
</evidence>
<accession>A0AAV5TEV6</accession>
<keyword evidence="3" id="KW-1185">Reference proteome</keyword>
<feature type="compositionally biased region" description="Polar residues" evidence="1">
    <location>
        <begin position="47"/>
        <end position="62"/>
    </location>
</feature>
<feature type="compositionally biased region" description="Low complexity" evidence="1">
    <location>
        <begin position="80"/>
        <end position="93"/>
    </location>
</feature>
<feature type="region of interest" description="Disordered" evidence="1">
    <location>
        <begin position="41"/>
        <end position="93"/>
    </location>
</feature>
<comment type="caution">
    <text evidence="2">The sequence shown here is derived from an EMBL/GenBank/DDBJ whole genome shotgun (WGS) entry which is preliminary data.</text>
</comment>
<dbReference type="EMBL" id="BTSX01000004">
    <property type="protein sequence ID" value="GMS91614.1"/>
    <property type="molecule type" value="Genomic_DNA"/>
</dbReference>
<evidence type="ECO:0000313" key="3">
    <source>
        <dbReference type="Proteomes" id="UP001432027"/>
    </source>
</evidence>
<dbReference type="Proteomes" id="UP001432027">
    <property type="component" value="Unassembled WGS sequence"/>
</dbReference>
<feature type="region of interest" description="Disordered" evidence="1">
    <location>
        <begin position="1"/>
        <end position="26"/>
    </location>
</feature>
<organism evidence="2 3">
    <name type="scientific">Pristionchus entomophagus</name>
    <dbReference type="NCBI Taxonomy" id="358040"/>
    <lineage>
        <taxon>Eukaryota</taxon>
        <taxon>Metazoa</taxon>
        <taxon>Ecdysozoa</taxon>
        <taxon>Nematoda</taxon>
        <taxon>Chromadorea</taxon>
        <taxon>Rhabditida</taxon>
        <taxon>Rhabditina</taxon>
        <taxon>Diplogasteromorpha</taxon>
        <taxon>Diplogasteroidea</taxon>
        <taxon>Neodiplogasteridae</taxon>
        <taxon>Pristionchus</taxon>
    </lineage>
</organism>
<reference evidence="2" key="1">
    <citation type="submission" date="2023-10" db="EMBL/GenBank/DDBJ databases">
        <title>Genome assembly of Pristionchus species.</title>
        <authorList>
            <person name="Yoshida K."/>
            <person name="Sommer R.J."/>
        </authorList>
    </citation>
    <scope>NUCLEOTIDE SEQUENCE</scope>
    <source>
        <strain evidence="2">RS0144</strain>
    </source>
</reference>
<evidence type="ECO:0000313" key="2">
    <source>
        <dbReference type="EMBL" id="GMS91614.1"/>
    </source>
</evidence>
<feature type="compositionally biased region" description="Polar residues" evidence="1">
    <location>
        <begin position="69"/>
        <end position="79"/>
    </location>
</feature>
<feature type="compositionally biased region" description="Basic and acidic residues" evidence="1">
    <location>
        <begin position="7"/>
        <end position="20"/>
    </location>
</feature>
<sequence>MWPIPPDADRPPMEDHHEPMETNTIRIRQTNCWTQRLAPRSWPCLPNQRSSTQNQPHYSITSRAPPPNSSSETQCTRMTSSSNSQKSRSSSWWSACTRCVLVRASGSSRRRAGR</sequence>
<dbReference type="AlphaFoldDB" id="A0AAV5TEV6"/>
<proteinExistence type="predicted"/>
<protein>
    <submittedName>
        <fullName evidence="2">Uncharacterized protein</fullName>
    </submittedName>
</protein>
<name>A0AAV5TEV6_9BILA</name>
<gene>
    <name evidence="2" type="ORF">PENTCL1PPCAC_13789</name>
</gene>